<name>W6XJC0_COCC2</name>
<protein>
    <submittedName>
        <fullName evidence="1">Uncharacterized protein</fullName>
    </submittedName>
</protein>
<dbReference type="RefSeq" id="XP_007718319.1">
    <property type="nucleotide sequence ID" value="XM_007720129.1"/>
</dbReference>
<reference evidence="1 3" key="1">
    <citation type="journal article" date="2013" name="PLoS Genet.">
        <title>Comparative genome structure, secondary metabolite, and effector coding capacity across Cochliobolus pathogens.</title>
        <authorList>
            <person name="Condon B.J."/>
            <person name="Leng Y."/>
            <person name="Wu D."/>
            <person name="Bushley K.E."/>
            <person name="Ohm R.A."/>
            <person name="Otillar R."/>
            <person name="Martin J."/>
            <person name="Schackwitz W."/>
            <person name="Grimwood J."/>
            <person name="MohdZainudin N."/>
            <person name="Xue C."/>
            <person name="Wang R."/>
            <person name="Manning V.A."/>
            <person name="Dhillon B."/>
            <person name="Tu Z.J."/>
            <person name="Steffenson B.J."/>
            <person name="Salamov A."/>
            <person name="Sun H."/>
            <person name="Lowry S."/>
            <person name="LaButti K."/>
            <person name="Han J."/>
            <person name="Copeland A."/>
            <person name="Lindquist E."/>
            <person name="Barry K."/>
            <person name="Schmutz J."/>
            <person name="Baker S.E."/>
            <person name="Ciuffetti L.M."/>
            <person name="Grigoriev I.V."/>
            <person name="Zhong S."/>
            <person name="Turgeon B.G."/>
        </authorList>
    </citation>
    <scope>NUCLEOTIDE SEQUENCE [LARGE SCALE GENOMIC DNA]</scope>
    <source>
        <strain evidence="1 3">26-R-13</strain>
    </source>
</reference>
<dbReference type="GeneID" id="19144363"/>
<evidence type="ECO:0000313" key="3">
    <source>
        <dbReference type="Proteomes" id="UP000053841"/>
    </source>
</evidence>
<evidence type="ECO:0000313" key="2">
    <source>
        <dbReference type="EMBL" id="EUC27373.1"/>
    </source>
</evidence>
<dbReference type="EMBL" id="KI964942">
    <property type="protein sequence ID" value="EUC27373.1"/>
    <property type="molecule type" value="Genomic_DNA"/>
</dbReference>
<dbReference type="KEGG" id="bze:COCCADRAFT_41994"/>
<sequence>MARASRCFRRRIMLPVCDWFQGAAGRLWGTLRVWLAGLSCLVCFGSRSREKEKKDREREQRMFRALLWDFNNSKRVMAQLVPTLSRSGSMPRSR</sequence>
<dbReference type="OrthoDB" id="3693356at2759"/>
<proteinExistence type="predicted"/>
<dbReference type="Proteomes" id="UP000053841">
    <property type="component" value="Unassembled WGS sequence"/>
</dbReference>
<dbReference type="RefSeq" id="XP_007718481.1">
    <property type="nucleotide sequence ID" value="XM_007720291.1"/>
</dbReference>
<dbReference type="HOGENOM" id="CLU_2385827_0_0_1"/>
<accession>W6XJC0</accession>
<evidence type="ECO:0000313" key="1">
    <source>
        <dbReference type="EMBL" id="EUC27212.1"/>
    </source>
</evidence>
<dbReference type="GeneID" id="19149612"/>
<dbReference type="KEGG" id="bze:COCCADRAFT_111867"/>
<organism evidence="1 3">
    <name type="scientific">Cochliobolus carbonum (strain 26-R-13)</name>
    <name type="common">Maize leaf spot fungus</name>
    <name type="synonym">Bipolaris zeicola</name>
    <dbReference type="NCBI Taxonomy" id="930089"/>
    <lineage>
        <taxon>Eukaryota</taxon>
        <taxon>Fungi</taxon>
        <taxon>Dikarya</taxon>
        <taxon>Ascomycota</taxon>
        <taxon>Pezizomycotina</taxon>
        <taxon>Dothideomycetes</taxon>
        <taxon>Pleosporomycetidae</taxon>
        <taxon>Pleosporales</taxon>
        <taxon>Pleosporineae</taxon>
        <taxon>Pleosporaceae</taxon>
        <taxon>Bipolaris</taxon>
    </lineage>
</organism>
<dbReference type="AlphaFoldDB" id="W6XJC0"/>
<gene>
    <name evidence="2" type="ORF">COCCADRAFT_111867</name>
    <name evidence="1" type="ORF">COCCADRAFT_41994</name>
</gene>
<dbReference type="EMBL" id="KI964979">
    <property type="protein sequence ID" value="EUC27212.1"/>
    <property type="molecule type" value="Genomic_DNA"/>
</dbReference>
<keyword evidence="3" id="KW-1185">Reference proteome</keyword>